<dbReference type="InterPro" id="IPR036259">
    <property type="entry name" value="MFS_trans_sf"/>
</dbReference>
<evidence type="ECO:0000259" key="9">
    <source>
        <dbReference type="PROSITE" id="PS51465"/>
    </source>
</evidence>
<reference evidence="10 11" key="1">
    <citation type="submission" date="2013-11" db="EMBL/GenBank/DDBJ databases">
        <title>Genome sequencing of Stegodyphus mimosarum.</title>
        <authorList>
            <person name="Bechsgaard J."/>
        </authorList>
    </citation>
    <scope>NUCLEOTIDE SEQUENCE [LARGE SCALE GENOMIC DNA]</scope>
</reference>
<feature type="transmembrane region" description="Helical" evidence="8">
    <location>
        <begin position="338"/>
        <end position="363"/>
    </location>
</feature>
<dbReference type="InterPro" id="IPR004156">
    <property type="entry name" value="OATP"/>
</dbReference>
<dbReference type="InterPro" id="IPR036058">
    <property type="entry name" value="Kazal_dom_sf"/>
</dbReference>
<organism evidence="10 11">
    <name type="scientific">Stegodyphus mimosarum</name>
    <name type="common">African social velvet spider</name>
    <dbReference type="NCBI Taxonomy" id="407821"/>
    <lineage>
        <taxon>Eukaryota</taxon>
        <taxon>Metazoa</taxon>
        <taxon>Ecdysozoa</taxon>
        <taxon>Arthropoda</taxon>
        <taxon>Chelicerata</taxon>
        <taxon>Arachnida</taxon>
        <taxon>Araneae</taxon>
        <taxon>Araneomorphae</taxon>
        <taxon>Entelegynae</taxon>
        <taxon>Eresoidea</taxon>
        <taxon>Eresidae</taxon>
        <taxon>Stegodyphus</taxon>
    </lineage>
</organism>
<dbReference type="GO" id="GO:0043252">
    <property type="term" value="P:sodium-independent organic anion transport"/>
    <property type="evidence" value="ECO:0007669"/>
    <property type="project" value="TreeGrafter"/>
</dbReference>
<evidence type="ECO:0000256" key="4">
    <source>
        <dbReference type="ARBA" id="ARBA00022692"/>
    </source>
</evidence>
<gene>
    <name evidence="10" type="ORF">X975_19357</name>
</gene>
<keyword evidence="7" id="KW-1015">Disulfide bond</keyword>
<dbReference type="Gene3D" id="1.20.1250.20">
    <property type="entry name" value="MFS general substrate transporter like domains"/>
    <property type="match status" value="1"/>
</dbReference>
<dbReference type="GO" id="GO:0015347">
    <property type="term" value="F:sodium-independent organic anion transmembrane transporter activity"/>
    <property type="evidence" value="ECO:0007669"/>
    <property type="project" value="TreeGrafter"/>
</dbReference>
<proteinExistence type="inferred from homology"/>
<comment type="similarity">
    <text evidence="2 8">Belongs to the organo anion transporter (TC 2.A.60) family.</text>
</comment>
<name>A0A087UY68_STEMI</name>
<dbReference type="Proteomes" id="UP000054359">
    <property type="component" value="Unassembled WGS sequence"/>
</dbReference>
<feature type="domain" description="Kazal-like" evidence="9">
    <location>
        <begin position="258"/>
        <end position="312"/>
    </location>
</feature>
<dbReference type="Pfam" id="PF03137">
    <property type="entry name" value="OATP"/>
    <property type="match status" value="1"/>
</dbReference>
<evidence type="ECO:0000256" key="1">
    <source>
        <dbReference type="ARBA" id="ARBA00004651"/>
    </source>
</evidence>
<dbReference type="Gene3D" id="3.30.60.30">
    <property type="match status" value="1"/>
</dbReference>
<evidence type="ECO:0000256" key="6">
    <source>
        <dbReference type="ARBA" id="ARBA00023136"/>
    </source>
</evidence>
<dbReference type="OMA" id="FYANCEN"/>
<keyword evidence="8" id="KW-0406">Ion transport</keyword>
<keyword evidence="3" id="KW-1003">Cell membrane</keyword>
<protein>
    <recommendedName>
        <fullName evidence="8">Solute carrier organic anion transporter family member</fullName>
    </recommendedName>
</protein>
<evidence type="ECO:0000256" key="7">
    <source>
        <dbReference type="ARBA" id="ARBA00023157"/>
    </source>
</evidence>
<dbReference type="STRING" id="407821.A0A087UY68"/>
<feature type="non-terminal residue" evidence="10">
    <location>
        <position position="379"/>
    </location>
</feature>
<dbReference type="OrthoDB" id="5062115at2759"/>
<evidence type="ECO:0000313" key="11">
    <source>
        <dbReference type="Proteomes" id="UP000054359"/>
    </source>
</evidence>
<accession>A0A087UY68</accession>
<comment type="caution">
    <text evidence="8">Lacks conserved residue(s) required for the propagation of feature annotation.</text>
</comment>
<feature type="transmembrane region" description="Helical" evidence="8">
    <location>
        <begin position="211"/>
        <end position="231"/>
    </location>
</feature>
<evidence type="ECO:0000256" key="5">
    <source>
        <dbReference type="ARBA" id="ARBA00022989"/>
    </source>
</evidence>
<feature type="transmembrane region" description="Helical" evidence="8">
    <location>
        <begin position="42"/>
        <end position="65"/>
    </location>
</feature>
<dbReference type="PROSITE" id="PS51465">
    <property type="entry name" value="KAZAL_2"/>
    <property type="match status" value="1"/>
</dbReference>
<keyword evidence="6 8" id="KW-0472">Membrane</keyword>
<dbReference type="SUPFAM" id="SSF103473">
    <property type="entry name" value="MFS general substrate transporter"/>
    <property type="match status" value="1"/>
</dbReference>
<dbReference type="GO" id="GO:0016323">
    <property type="term" value="C:basolateral plasma membrane"/>
    <property type="evidence" value="ECO:0007669"/>
    <property type="project" value="TreeGrafter"/>
</dbReference>
<dbReference type="PANTHER" id="PTHR11388">
    <property type="entry name" value="ORGANIC ANION TRANSPORTER"/>
    <property type="match status" value="1"/>
</dbReference>
<feature type="transmembrane region" description="Helical" evidence="8">
    <location>
        <begin position="139"/>
        <end position="158"/>
    </location>
</feature>
<keyword evidence="11" id="KW-1185">Reference proteome</keyword>
<dbReference type="SUPFAM" id="SSF100895">
    <property type="entry name" value="Kazal-type serine protease inhibitors"/>
    <property type="match status" value="1"/>
</dbReference>
<evidence type="ECO:0000256" key="3">
    <source>
        <dbReference type="ARBA" id="ARBA00022475"/>
    </source>
</evidence>
<sequence length="379" mass="42383">MVAFGLVCGFLLGGYLLSFHEDYLLYNTVPPNLYPGHPRWIGAWWAGFVICGILLLLVSIPYFAFPKVLLREKQRLRWEEKGEYYSTRRLKSESNTLERQNGQEMVTYSEQNSREKSKEYGKDIKDIPASMWRLLSNPIYVVTCLGSCMELSIVNGFLVFLPKYLETQFSIGKSQASIFTGGIAIPGACVGIFMGGYLLKRFQLKPKGAIQFVLFFNIVCMGLYTLLYFLGCDNIRMAGATLPYFNNTLNADLEPFQVNLTADCNMGCRCSPNEIEPVCGSNGITYFSPCHAGCKAEGDHKLNSYSNCACILANTTRGHEVLAFPLATTGPCPNVCHVIIPFMILLFIMTLVVSITHMPLLMITLRSVDEEERAFALGM</sequence>
<keyword evidence="4 8" id="KW-0812">Transmembrane</keyword>
<comment type="subcellular location">
    <subcellularLocation>
        <location evidence="1 8">Cell membrane</location>
        <topology evidence="1 8">Multi-pass membrane protein</topology>
    </subcellularLocation>
</comment>
<dbReference type="GO" id="GO:0006811">
    <property type="term" value="P:monoatomic ion transport"/>
    <property type="evidence" value="ECO:0007669"/>
    <property type="project" value="UniProtKB-KW"/>
</dbReference>
<dbReference type="PANTHER" id="PTHR11388:SF142">
    <property type="entry name" value="SOLUTE CARRIER ORGANIC ANION TRANSPORTER FAMILY MEMBER 5A1"/>
    <property type="match status" value="1"/>
</dbReference>
<evidence type="ECO:0000256" key="2">
    <source>
        <dbReference type="ARBA" id="ARBA00009657"/>
    </source>
</evidence>
<dbReference type="AlphaFoldDB" id="A0A087UY68"/>
<dbReference type="Pfam" id="PF07648">
    <property type="entry name" value="Kazal_2"/>
    <property type="match status" value="1"/>
</dbReference>
<feature type="transmembrane region" description="Helical" evidence="8">
    <location>
        <begin position="178"/>
        <end position="199"/>
    </location>
</feature>
<dbReference type="InterPro" id="IPR002350">
    <property type="entry name" value="Kazal_dom"/>
</dbReference>
<dbReference type="NCBIfam" id="TIGR00805">
    <property type="entry name" value="oat"/>
    <property type="match status" value="1"/>
</dbReference>
<keyword evidence="5 8" id="KW-1133">Transmembrane helix</keyword>
<evidence type="ECO:0000313" key="10">
    <source>
        <dbReference type="EMBL" id="KFM82307.1"/>
    </source>
</evidence>
<dbReference type="EMBL" id="KK122243">
    <property type="protein sequence ID" value="KFM82307.1"/>
    <property type="molecule type" value="Genomic_DNA"/>
</dbReference>
<keyword evidence="8" id="KW-0813">Transport</keyword>
<evidence type="ECO:0000256" key="8">
    <source>
        <dbReference type="RuleBase" id="RU362056"/>
    </source>
</evidence>